<evidence type="ECO:0000313" key="2">
    <source>
        <dbReference type="EMBL" id="MBQ0923104.1"/>
    </source>
</evidence>
<evidence type="ECO:0000259" key="1">
    <source>
        <dbReference type="Pfam" id="PF18566"/>
    </source>
</evidence>
<sequence length="357" mass="39120">MFSGYLLLDVAMHAKAFGDDRFDAAESLTFRWNEHTAFPFSLGEIAEQVARNFQHDPMCLWDCEPGLTFPHCNAIALAGLAVYDSRARTDYAQTIAPTFFERLDEEFTAGDGDPYTLQASRFGMAAKAMRGITNSAPIAAMLGPLDPQRQWRTWQLLVREEINTERYLDTDRPGSSAPTDIDWSGGTTRALALAWTMFLARERGDDATYRKVRHATKNLENPTGPDVVKPFAAGVNANGILGLGMTNSPGAWRSMLLDQPQPTSGPRLTNAPHPTVTVVTAVHDSTGALTTVLYPGRISSNTPQQLGVGDLEPHQRYVAELHGSTSGTRHIVSDRRGEATISVSITGRTHLRLRPAQ</sequence>
<dbReference type="Pfam" id="PF18566">
    <property type="entry name" value="Ldi"/>
    <property type="match status" value="1"/>
</dbReference>
<dbReference type="Proteomes" id="UP000674084">
    <property type="component" value="Unassembled WGS sequence"/>
</dbReference>
<gene>
    <name evidence="2" type="ORF">KBO27_04060</name>
</gene>
<evidence type="ECO:0000313" key="3">
    <source>
        <dbReference type="Proteomes" id="UP000674084"/>
    </source>
</evidence>
<protein>
    <recommendedName>
        <fullName evidence="1">Linalool dehydratase/isomerase domain-containing protein</fullName>
    </recommendedName>
</protein>
<dbReference type="EMBL" id="JAGPXE010000001">
    <property type="protein sequence ID" value="MBQ0923104.1"/>
    <property type="molecule type" value="Genomic_DNA"/>
</dbReference>
<organism evidence="2 3">
    <name type="scientific">Saccharopolyspora endophytica</name>
    <dbReference type="NCBI Taxonomy" id="543886"/>
    <lineage>
        <taxon>Bacteria</taxon>
        <taxon>Bacillati</taxon>
        <taxon>Actinomycetota</taxon>
        <taxon>Actinomycetes</taxon>
        <taxon>Pseudonocardiales</taxon>
        <taxon>Pseudonocardiaceae</taxon>
        <taxon>Saccharopolyspora</taxon>
    </lineage>
</organism>
<keyword evidence="3" id="KW-1185">Reference proteome</keyword>
<comment type="caution">
    <text evidence="2">The sequence shown here is derived from an EMBL/GenBank/DDBJ whole genome shotgun (WGS) entry which is preliminary data.</text>
</comment>
<dbReference type="InterPro" id="IPR041411">
    <property type="entry name" value="Ldi"/>
</dbReference>
<name>A0ABS5D9Z1_9PSEU</name>
<accession>A0ABS5D9Z1</accession>
<proteinExistence type="predicted"/>
<reference evidence="2 3" key="1">
    <citation type="submission" date="2021-04" db="EMBL/GenBank/DDBJ databases">
        <title>Whole-genome sequencing of Saccharopolyspora endophytica KCTC 19397.</title>
        <authorList>
            <person name="Ay H."/>
            <person name="Saygin H."/>
            <person name="Sahin N."/>
        </authorList>
    </citation>
    <scope>NUCLEOTIDE SEQUENCE [LARGE SCALE GENOMIC DNA]</scope>
    <source>
        <strain evidence="2 3">KCTC 19397</strain>
    </source>
</reference>
<feature type="domain" description="Linalool dehydratase/isomerase" evidence="1">
    <location>
        <begin position="1"/>
        <end position="222"/>
    </location>
</feature>